<keyword evidence="1" id="KW-1133">Transmembrane helix</keyword>
<organism evidence="2 3">
    <name type="scientific">Serratia plymuthica</name>
    <dbReference type="NCBI Taxonomy" id="82996"/>
    <lineage>
        <taxon>Bacteria</taxon>
        <taxon>Pseudomonadati</taxon>
        <taxon>Pseudomonadota</taxon>
        <taxon>Gammaproteobacteria</taxon>
        <taxon>Enterobacterales</taxon>
        <taxon>Yersiniaceae</taxon>
        <taxon>Serratia</taxon>
    </lineage>
</organism>
<dbReference type="Proteomes" id="UP000248196">
    <property type="component" value="Unassembled WGS sequence"/>
</dbReference>
<feature type="transmembrane region" description="Helical" evidence="1">
    <location>
        <begin position="71"/>
        <end position="90"/>
    </location>
</feature>
<evidence type="ECO:0000313" key="3">
    <source>
        <dbReference type="Proteomes" id="UP000248196"/>
    </source>
</evidence>
<comment type="caution">
    <text evidence="2">The sequence shown here is derived from an EMBL/GenBank/DDBJ whole genome shotgun (WGS) entry which is preliminary data.</text>
</comment>
<feature type="transmembrane region" description="Helical" evidence="1">
    <location>
        <begin position="41"/>
        <end position="64"/>
    </location>
</feature>
<accession>A0A318P7D0</accession>
<keyword evidence="1" id="KW-0472">Membrane</keyword>
<protein>
    <submittedName>
        <fullName evidence="2">Uncharacterized protein</fullName>
    </submittedName>
</protein>
<proteinExistence type="predicted"/>
<dbReference type="OrthoDB" id="881941at2"/>
<feature type="transmembrane region" description="Helical" evidence="1">
    <location>
        <begin position="96"/>
        <end position="117"/>
    </location>
</feature>
<dbReference type="EMBL" id="PESE01000001">
    <property type="protein sequence ID" value="PYD40685.1"/>
    <property type="molecule type" value="Genomic_DNA"/>
</dbReference>
<evidence type="ECO:0000256" key="1">
    <source>
        <dbReference type="SAM" id="Phobius"/>
    </source>
</evidence>
<name>A0A318P7D0_SERPL</name>
<dbReference type="RefSeq" id="WP_004946424.1">
    <property type="nucleotide sequence ID" value="NZ_CP007439.1"/>
</dbReference>
<keyword evidence="1" id="KW-0812">Transmembrane</keyword>
<gene>
    <name evidence="2" type="ORF">CT690_05175</name>
</gene>
<reference evidence="2 3" key="1">
    <citation type="submission" date="2017-11" db="EMBL/GenBank/DDBJ databases">
        <title>Genome sequence of the oocydin A producing rhizobacterium Serratia plymuthica 4Rx5.</title>
        <authorList>
            <person name="Matilla M.A."/>
            <person name="Udaondo Z."/>
            <person name="Salmond G.P.C."/>
        </authorList>
    </citation>
    <scope>NUCLEOTIDE SEQUENCE [LARGE SCALE GENOMIC DNA]</scope>
    <source>
        <strain evidence="2 3">4Rx5</strain>
    </source>
</reference>
<evidence type="ECO:0000313" key="2">
    <source>
        <dbReference type="EMBL" id="PYD40685.1"/>
    </source>
</evidence>
<sequence length="126" mass="14405">MLNPTLMRYFLALCLIVATLNHIIAGVKFGFLWDYGYGEQAFLASRLFWGSLTLLDPLVAYFLIVNSRIGLPATLALITLDVLHNGYYVYLNNQWLAPFFLFQCAFLAIAWAFSFRIKRGFPIQAK</sequence>
<dbReference type="AlphaFoldDB" id="A0A318P7D0"/>